<reference evidence="8" key="2">
    <citation type="submission" date="2024-10" db="UniProtKB">
        <authorList>
            <consortium name="EnsemblProtists"/>
        </authorList>
    </citation>
    <scope>IDENTIFICATION</scope>
</reference>
<keyword evidence="9" id="KW-1185">Reference proteome</keyword>
<feature type="transmembrane region" description="Helical" evidence="6">
    <location>
        <begin position="111"/>
        <end position="133"/>
    </location>
</feature>
<dbReference type="GO" id="GO:0008270">
    <property type="term" value="F:zinc ion binding"/>
    <property type="evidence" value="ECO:0007669"/>
    <property type="project" value="UniProtKB-KW"/>
</dbReference>
<evidence type="ECO:0000256" key="6">
    <source>
        <dbReference type="SAM" id="Phobius"/>
    </source>
</evidence>
<evidence type="ECO:0000256" key="4">
    <source>
        <dbReference type="PROSITE-ProRule" id="PRU00134"/>
    </source>
</evidence>
<dbReference type="PROSITE" id="PS50865">
    <property type="entry name" value="ZF_MYND_2"/>
    <property type="match status" value="1"/>
</dbReference>
<dbReference type="Pfam" id="PF01753">
    <property type="entry name" value="zf-MYND"/>
    <property type="match status" value="1"/>
</dbReference>
<keyword evidence="6" id="KW-1133">Transmembrane helix</keyword>
<evidence type="ECO:0000256" key="3">
    <source>
        <dbReference type="ARBA" id="ARBA00022833"/>
    </source>
</evidence>
<dbReference type="AlphaFoldDB" id="A0A0D3IQR3"/>
<keyword evidence="1" id="KW-0479">Metal-binding</keyword>
<proteinExistence type="predicted"/>
<feature type="region of interest" description="Disordered" evidence="5">
    <location>
        <begin position="228"/>
        <end position="266"/>
    </location>
</feature>
<dbReference type="STRING" id="2903.R1BTY5"/>
<protein>
    <recommendedName>
        <fullName evidence="7">MYND-type domain-containing protein</fullName>
    </recommendedName>
</protein>
<evidence type="ECO:0000256" key="5">
    <source>
        <dbReference type="SAM" id="MobiDB-lite"/>
    </source>
</evidence>
<keyword evidence="2 4" id="KW-0863">Zinc-finger</keyword>
<organism evidence="8 9">
    <name type="scientific">Emiliania huxleyi (strain CCMP1516)</name>
    <dbReference type="NCBI Taxonomy" id="280463"/>
    <lineage>
        <taxon>Eukaryota</taxon>
        <taxon>Haptista</taxon>
        <taxon>Haptophyta</taxon>
        <taxon>Prymnesiophyceae</taxon>
        <taxon>Isochrysidales</taxon>
        <taxon>Noelaerhabdaceae</taxon>
        <taxon>Emiliania</taxon>
    </lineage>
</organism>
<dbReference type="HOGENOM" id="CLU_704817_0_0_1"/>
<dbReference type="Gene3D" id="6.10.140.2220">
    <property type="match status" value="1"/>
</dbReference>
<sequence length="392" mass="41118">MADISATPSSEMTNLITDYSGDPVTLDDNLGLRPRARAVSGLRPCARAIFGSAPPIIQLALSIATSIFVVTVDFVHYFLTAARRLVVRARERFTAACALSAACVARAMTRVAFGSGVYCVFTILLTAALAVAVEPATGEVLCLRAIHSSSAFEAYEEAFWGVICAYLRREPASKPASLTSSDRALADYIFGLLQGCGTDVACIDASSQRVQWPASLLRETLRLPHPQPATEERAAARPAPAEPPAPTHSLPAFFQPEPEPAAEAGRAEDAPLVADVMAAVVEALAASGEASALLRGAAGEEGRGAGERGAAPAGNLGTAHGPEQLVLLGACHHAECGKLLPRRKLKRCSACKVMLYCSAACQAENWTAGGHRQVCRELQSMREARVAGGGRA</sequence>
<name>A0A0D3IQR3_EMIH1</name>
<keyword evidence="3" id="KW-0862">Zinc</keyword>
<feature type="domain" description="MYND-type" evidence="7">
    <location>
        <begin position="333"/>
        <end position="375"/>
    </location>
</feature>
<evidence type="ECO:0000313" key="8">
    <source>
        <dbReference type="EnsemblProtists" id="EOD13598"/>
    </source>
</evidence>
<dbReference type="eggNOG" id="ENOG502SF44">
    <property type="taxonomic scope" value="Eukaryota"/>
</dbReference>
<dbReference type="RefSeq" id="XP_005766027.1">
    <property type="nucleotide sequence ID" value="XM_005765970.1"/>
</dbReference>
<dbReference type="KEGG" id="ehx:EMIHUDRAFT_103884"/>
<dbReference type="GeneID" id="17259679"/>
<dbReference type="Proteomes" id="UP000013827">
    <property type="component" value="Unassembled WGS sequence"/>
</dbReference>
<dbReference type="PaxDb" id="2903-EOD13598"/>
<dbReference type="SUPFAM" id="SSF144232">
    <property type="entry name" value="HIT/MYND zinc finger-like"/>
    <property type="match status" value="1"/>
</dbReference>
<evidence type="ECO:0000256" key="1">
    <source>
        <dbReference type="ARBA" id="ARBA00022723"/>
    </source>
</evidence>
<keyword evidence="6" id="KW-0812">Transmembrane</keyword>
<evidence type="ECO:0000259" key="7">
    <source>
        <dbReference type="PROSITE" id="PS50865"/>
    </source>
</evidence>
<evidence type="ECO:0000256" key="2">
    <source>
        <dbReference type="ARBA" id="ARBA00022771"/>
    </source>
</evidence>
<accession>A0A0D3IQR3</accession>
<feature type="transmembrane region" description="Helical" evidence="6">
    <location>
        <begin position="56"/>
        <end position="79"/>
    </location>
</feature>
<dbReference type="EnsemblProtists" id="EOD13598">
    <property type="protein sequence ID" value="EOD13598"/>
    <property type="gene ID" value="EMIHUDRAFT_103884"/>
</dbReference>
<evidence type="ECO:0000313" key="9">
    <source>
        <dbReference type="Proteomes" id="UP000013827"/>
    </source>
</evidence>
<dbReference type="InterPro" id="IPR002893">
    <property type="entry name" value="Znf_MYND"/>
</dbReference>
<keyword evidence="6" id="KW-0472">Membrane</keyword>
<reference evidence="9" key="1">
    <citation type="journal article" date="2013" name="Nature">
        <title>Pan genome of the phytoplankton Emiliania underpins its global distribution.</title>
        <authorList>
            <person name="Read B.A."/>
            <person name="Kegel J."/>
            <person name="Klute M.J."/>
            <person name="Kuo A."/>
            <person name="Lefebvre S.C."/>
            <person name="Maumus F."/>
            <person name="Mayer C."/>
            <person name="Miller J."/>
            <person name="Monier A."/>
            <person name="Salamov A."/>
            <person name="Young J."/>
            <person name="Aguilar M."/>
            <person name="Claverie J.M."/>
            <person name="Frickenhaus S."/>
            <person name="Gonzalez K."/>
            <person name="Herman E.K."/>
            <person name="Lin Y.C."/>
            <person name="Napier J."/>
            <person name="Ogata H."/>
            <person name="Sarno A.F."/>
            <person name="Shmutz J."/>
            <person name="Schroeder D."/>
            <person name="de Vargas C."/>
            <person name="Verret F."/>
            <person name="von Dassow P."/>
            <person name="Valentin K."/>
            <person name="Van de Peer Y."/>
            <person name="Wheeler G."/>
            <person name="Dacks J.B."/>
            <person name="Delwiche C.F."/>
            <person name="Dyhrman S.T."/>
            <person name="Glockner G."/>
            <person name="John U."/>
            <person name="Richards T."/>
            <person name="Worden A.Z."/>
            <person name="Zhang X."/>
            <person name="Grigoriev I.V."/>
            <person name="Allen A.E."/>
            <person name="Bidle K."/>
            <person name="Borodovsky M."/>
            <person name="Bowler C."/>
            <person name="Brownlee C."/>
            <person name="Cock J.M."/>
            <person name="Elias M."/>
            <person name="Gladyshev V.N."/>
            <person name="Groth M."/>
            <person name="Guda C."/>
            <person name="Hadaegh A."/>
            <person name="Iglesias-Rodriguez M.D."/>
            <person name="Jenkins J."/>
            <person name="Jones B.M."/>
            <person name="Lawson T."/>
            <person name="Leese F."/>
            <person name="Lindquist E."/>
            <person name="Lobanov A."/>
            <person name="Lomsadze A."/>
            <person name="Malik S.B."/>
            <person name="Marsh M.E."/>
            <person name="Mackinder L."/>
            <person name="Mock T."/>
            <person name="Mueller-Roeber B."/>
            <person name="Pagarete A."/>
            <person name="Parker M."/>
            <person name="Probert I."/>
            <person name="Quesneville H."/>
            <person name="Raines C."/>
            <person name="Rensing S.A."/>
            <person name="Riano-Pachon D.M."/>
            <person name="Richier S."/>
            <person name="Rokitta S."/>
            <person name="Shiraiwa Y."/>
            <person name="Soanes D.M."/>
            <person name="van der Giezen M."/>
            <person name="Wahlund T.M."/>
            <person name="Williams B."/>
            <person name="Wilson W."/>
            <person name="Wolfe G."/>
            <person name="Wurch L.L."/>
        </authorList>
    </citation>
    <scope>NUCLEOTIDE SEQUENCE</scope>
</reference>